<evidence type="ECO:0000313" key="8">
    <source>
        <dbReference type="EMBL" id="QWB31566.1"/>
    </source>
</evidence>
<dbReference type="PRINTS" id="PR00941">
    <property type="entry name" value="CDATPASE"/>
</dbReference>
<dbReference type="Proteomes" id="UP000679498">
    <property type="component" value="Chromosome"/>
</dbReference>
<dbReference type="Gene3D" id="3.30.70.100">
    <property type="match status" value="2"/>
</dbReference>
<evidence type="ECO:0000256" key="1">
    <source>
        <dbReference type="ARBA" id="ARBA00004141"/>
    </source>
</evidence>
<evidence type="ECO:0000259" key="7">
    <source>
        <dbReference type="PROSITE" id="PS50846"/>
    </source>
</evidence>
<dbReference type="PANTHER" id="PTHR48085:SF5">
    <property type="entry name" value="CADMIUM_ZINC-TRANSPORTING ATPASE HMA4-RELATED"/>
    <property type="match status" value="1"/>
</dbReference>
<name>A0ABX8GDR2_EXIAC</name>
<feature type="transmembrane region" description="Helical" evidence="6">
    <location>
        <begin position="279"/>
        <end position="297"/>
    </location>
</feature>
<dbReference type="InterPro" id="IPR023298">
    <property type="entry name" value="ATPase_P-typ_TM_dom_sf"/>
</dbReference>
<dbReference type="InterPro" id="IPR027256">
    <property type="entry name" value="P-typ_ATPase_IB"/>
</dbReference>
<keyword evidence="6" id="KW-0812">Transmembrane</keyword>
<dbReference type="InterPro" id="IPR059000">
    <property type="entry name" value="ATPase_P-type_domA"/>
</dbReference>
<feature type="domain" description="HMA" evidence="7">
    <location>
        <begin position="177"/>
        <end position="240"/>
    </location>
</feature>
<keyword evidence="4" id="KW-0067">ATP-binding</keyword>
<dbReference type="EMBL" id="CP075897">
    <property type="protein sequence ID" value="QWB31566.1"/>
    <property type="molecule type" value="Genomic_DNA"/>
</dbReference>
<dbReference type="GeneID" id="88811603"/>
<keyword evidence="6" id="KW-0472">Membrane</keyword>
<protein>
    <submittedName>
        <fullName evidence="8">Heavy metal translocating P-type ATPase</fullName>
    </submittedName>
</protein>
<accession>A0ABX8GDR2</accession>
<comment type="similarity">
    <text evidence="2">Belongs to the cation transport ATPase (P-type) (TC 3.A.3) family. Type IB subfamily.</text>
</comment>
<feature type="compositionally biased region" description="Basic and acidic residues" evidence="5">
    <location>
        <begin position="10"/>
        <end position="20"/>
    </location>
</feature>
<dbReference type="SUPFAM" id="SSF55008">
    <property type="entry name" value="HMA, heavy metal-associated domain"/>
    <property type="match status" value="2"/>
</dbReference>
<evidence type="ECO:0000313" key="9">
    <source>
        <dbReference type="Proteomes" id="UP000679498"/>
    </source>
</evidence>
<evidence type="ECO:0000256" key="4">
    <source>
        <dbReference type="ARBA" id="ARBA00022840"/>
    </source>
</evidence>
<dbReference type="SUPFAM" id="SSF81665">
    <property type="entry name" value="Calcium ATPase, transmembrane domain M"/>
    <property type="match status" value="1"/>
</dbReference>
<evidence type="ECO:0000256" key="3">
    <source>
        <dbReference type="ARBA" id="ARBA00022741"/>
    </source>
</evidence>
<dbReference type="SUPFAM" id="SSF81653">
    <property type="entry name" value="Calcium ATPase, transduction domain A"/>
    <property type="match status" value="1"/>
</dbReference>
<feature type="region of interest" description="Disordered" evidence="5">
    <location>
        <begin position="53"/>
        <end position="72"/>
    </location>
</feature>
<dbReference type="InterPro" id="IPR006121">
    <property type="entry name" value="HMA_dom"/>
</dbReference>
<comment type="subcellular location">
    <subcellularLocation>
        <location evidence="1">Membrane</location>
        <topology evidence="1">Multi-pass membrane protein</topology>
    </subcellularLocation>
</comment>
<dbReference type="Pfam" id="PF00403">
    <property type="entry name" value="HMA"/>
    <property type="match status" value="2"/>
</dbReference>
<keyword evidence="3" id="KW-0547">Nucleotide-binding</keyword>
<dbReference type="RefSeq" id="WP_083254800.1">
    <property type="nucleotide sequence ID" value="NZ_CP075897.1"/>
</dbReference>
<reference evidence="8 9" key="1">
    <citation type="submission" date="2021-05" db="EMBL/GenBank/DDBJ databases">
        <title>Biocontrol using Exiguobacterium acetylicum SI17 against litchi downy blight caused by Peronophythora litchii.</title>
        <authorList>
            <person name="Zheng L."/>
        </authorList>
    </citation>
    <scope>NUCLEOTIDE SEQUENCE [LARGE SCALE GENOMIC DNA]</scope>
    <source>
        <strain evidence="8 9">SI17</strain>
    </source>
</reference>
<organism evidence="8 9">
    <name type="scientific">Exiguobacterium acetylicum</name>
    <name type="common">Brevibacterium acetylicum</name>
    <dbReference type="NCBI Taxonomy" id="41170"/>
    <lineage>
        <taxon>Bacteria</taxon>
        <taxon>Bacillati</taxon>
        <taxon>Bacillota</taxon>
        <taxon>Bacilli</taxon>
        <taxon>Bacillales</taxon>
        <taxon>Bacillales Family XII. Incertae Sedis</taxon>
        <taxon>Exiguobacterium</taxon>
    </lineage>
</organism>
<keyword evidence="9" id="KW-1185">Reference proteome</keyword>
<sequence>MASSCCNNDSSKESAPKEGKNASLPTTTCCTSSADTQRGKADQTSCCTTSELAGTSLQTEPSESPPNDTETCCSKVPLEKVNPDDASCCASSSPGSASNLATRATYTYRIEGMDCPSCAATLEKGVATIPEYQQVSVQYGAARLKIDSEEEPDDRRLGEEVRKLGFHLILPDKSDQLVQTFTVSGMDCSSCAKTIEQHFQKMQNVQTVTVSFARGEMEIDHHLDARQVQSELNKIGFDGYVKGKKTSEAPVRSFEAISLILSGILIGLGLLIQTSGVAYLPNVLYGIALILSGGRVFRSAYYAVRARSLDMNVLMSVAAIGAACIGEWLEGATVVFLFAIGNLLQNRSLARTRNSIQKLIELSPKEAFVLTDGDARRKPVEAVRVGEILRIRPGDQVALDGTILNGTTTINQAPITGESIPVDKKEGDHVFAGTLNMDRSFDMIVEKTYQETTLAHIIELVEEAQDNKAPSEAFIDRFAKVYTPFVFLGALLLMIVPPLLQLGSWGEWFYKG</sequence>
<dbReference type="PANTHER" id="PTHR48085">
    <property type="entry name" value="CADMIUM/ZINC-TRANSPORTING ATPASE HMA2-RELATED"/>
    <property type="match status" value="1"/>
</dbReference>
<dbReference type="Gene3D" id="2.70.150.10">
    <property type="entry name" value="Calcium-transporting ATPase, cytoplasmic transduction domain A"/>
    <property type="match status" value="1"/>
</dbReference>
<feature type="transmembrane region" description="Helical" evidence="6">
    <location>
        <begin position="481"/>
        <end position="500"/>
    </location>
</feature>
<feature type="domain" description="HMA" evidence="7">
    <location>
        <begin position="104"/>
        <end position="169"/>
    </location>
</feature>
<dbReference type="Pfam" id="PF00122">
    <property type="entry name" value="E1-E2_ATPase"/>
    <property type="match status" value="1"/>
</dbReference>
<evidence type="ECO:0000256" key="5">
    <source>
        <dbReference type="SAM" id="MobiDB-lite"/>
    </source>
</evidence>
<dbReference type="PROSITE" id="PS50846">
    <property type="entry name" value="HMA_2"/>
    <property type="match status" value="2"/>
</dbReference>
<feature type="region of interest" description="Disordered" evidence="5">
    <location>
        <begin position="1"/>
        <end position="45"/>
    </location>
</feature>
<keyword evidence="6" id="KW-1133">Transmembrane helix</keyword>
<dbReference type="InterPro" id="IPR008250">
    <property type="entry name" value="ATPase_P-typ_transduc_dom_A_sf"/>
</dbReference>
<dbReference type="CDD" id="cd00371">
    <property type="entry name" value="HMA"/>
    <property type="match status" value="2"/>
</dbReference>
<dbReference type="InterPro" id="IPR036163">
    <property type="entry name" value="HMA_dom_sf"/>
</dbReference>
<proteinExistence type="inferred from homology"/>
<dbReference type="InterPro" id="IPR051014">
    <property type="entry name" value="Cation_Transport_ATPase_IB"/>
</dbReference>
<evidence type="ECO:0000256" key="2">
    <source>
        <dbReference type="ARBA" id="ARBA00006024"/>
    </source>
</evidence>
<evidence type="ECO:0000256" key="6">
    <source>
        <dbReference type="SAM" id="Phobius"/>
    </source>
</evidence>
<gene>
    <name evidence="8" type="ORF">KKI46_07965</name>
</gene>
<feature type="compositionally biased region" description="Polar residues" evidence="5">
    <location>
        <begin position="23"/>
        <end position="45"/>
    </location>
</feature>
<feature type="transmembrane region" description="Helical" evidence="6">
    <location>
        <begin position="254"/>
        <end position="272"/>
    </location>
</feature>